<evidence type="ECO:0000256" key="3">
    <source>
        <dbReference type="SAM" id="SignalP"/>
    </source>
</evidence>
<feature type="chain" id="PRO_5014386240" evidence="3">
    <location>
        <begin position="21"/>
        <end position="431"/>
    </location>
</feature>
<feature type="compositionally biased region" description="Basic residues" evidence="2">
    <location>
        <begin position="419"/>
        <end position="431"/>
    </location>
</feature>
<gene>
    <name evidence="5" type="ORF">C2134_13570</name>
</gene>
<organism evidence="5 6">
    <name type="scientific">Chromobacterium sinusclupearum</name>
    <dbReference type="NCBI Taxonomy" id="2077146"/>
    <lineage>
        <taxon>Bacteria</taxon>
        <taxon>Pseudomonadati</taxon>
        <taxon>Pseudomonadota</taxon>
        <taxon>Betaproteobacteria</taxon>
        <taxon>Neisseriales</taxon>
        <taxon>Chromobacteriaceae</taxon>
        <taxon>Chromobacterium</taxon>
    </lineage>
</organism>
<feature type="region of interest" description="Disordered" evidence="2">
    <location>
        <begin position="382"/>
        <end position="431"/>
    </location>
</feature>
<dbReference type="PANTHER" id="PTHR22935:SF95">
    <property type="entry name" value="BETA-LACTAMASE-LIKE 1-RELATED"/>
    <property type="match status" value="1"/>
</dbReference>
<evidence type="ECO:0000256" key="2">
    <source>
        <dbReference type="SAM" id="MobiDB-lite"/>
    </source>
</evidence>
<keyword evidence="5" id="KW-0378">Hydrolase</keyword>
<feature type="compositionally biased region" description="Basic residues" evidence="2">
    <location>
        <begin position="397"/>
        <end position="412"/>
    </location>
</feature>
<evidence type="ECO:0000313" key="5">
    <source>
        <dbReference type="EMBL" id="POA98142.1"/>
    </source>
</evidence>
<evidence type="ECO:0000259" key="4">
    <source>
        <dbReference type="Pfam" id="PF00144"/>
    </source>
</evidence>
<keyword evidence="6" id="KW-1185">Reference proteome</keyword>
<sequence>MKPLKLLGLSLALFAPFASAAAQKDTSADPIDRYGEQIFRNSRAVGMVMVVVNKQQTTQRFYGQTRPGSGQRPDENSLLRIASISKTMTGEVLASLAQEKRVKLDDPLQKYAPAGVAFPPTTQPITLLNLASHTSGFPREMPGEKPQNTPVFVWPDQQQRWQWLSSTKSRFAPGMRAQYSNLAFDFLADALAAATGRPYAALLSEKITAPLSMRDTTLTPTAAQCARLIEGYGASPCVDTRAASGSGGIYSTPRDMQRWLQDLVHPQNESRRQLREQIFHMYFKRDDLRALRGMDVAGKADELGLGWIRMLPTPNSPEIIQKTAGGGGFIGYVAIAPKNEVGVWVSLTRTGGTHYQNMSSGVNKLVAELSGFQPVAARAPAATRAQPAKSHATAVKSKAKPAKTKAAAKKQTKPAAKASARHTHAKKKPQQ</sequence>
<dbReference type="InterPro" id="IPR012338">
    <property type="entry name" value="Beta-lactam/transpept-like"/>
</dbReference>
<evidence type="ECO:0000313" key="6">
    <source>
        <dbReference type="Proteomes" id="UP000236416"/>
    </source>
</evidence>
<feature type="domain" description="Beta-lactamase-related" evidence="4">
    <location>
        <begin position="40"/>
        <end position="354"/>
    </location>
</feature>
<keyword evidence="3" id="KW-0732">Signal</keyword>
<dbReference type="InterPro" id="IPR001466">
    <property type="entry name" value="Beta-lactam-related"/>
</dbReference>
<dbReference type="EMBL" id="PPTF01000064">
    <property type="protein sequence ID" value="POA98142.1"/>
    <property type="molecule type" value="Genomic_DNA"/>
</dbReference>
<dbReference type="Gene3D" id="3.40.710.10">
    <property type="entry name" value="DD-peptidase/beta-lactamase superfamily"/>
    <property type="match status" value="1"/>
</dbReference>
<accession>A0A2K4MM90</accession>
<dbReference type="InterPro" id="IPR051478">
    <property type="entry name" value="Beta-lactamase-like_AB/R"/>
</dbReference>
<dbReference type="Proteomes" id="UP000236416">
    <property type="component" value="Unassembled WGS sequence"/>
</dbReference>
<comment type="similarity">
    <text evidence="1">Belongs to the beta-lactamase family.</text>
</comment>
<dbReference type="RefSeq" id="WP_103320711.1">
    <property type="nucleotide sequence ID" value="NZ_PPTF01000064.1"/>
</dbReference>
<proteinExistence type="inferred from homology"/>
<dbReference type="GO" id="GO:0004180">
    <property type="term" value="F:carboxypeptidase activity"/>
    <property type="evidence" value="ECO:0007669"/>
    <property type="project" value="UniProtKB-KW"/>
</dbReference>
<dbReference type="AlphaFoldDB" id="A0A2K4MM90"/>
<dbReference type="SUPFAM" id="SSF56601">
    <property type="entry name" value="beta-lactamase/transpeptidase-like"/>
    <property type="match status" value="1"/>
</dbReference>
<keyword evidence="5" id="KW-0645">Protease</keyword>
<dbReference type="PANTHER" id="PTHR22935">
    <property type="entry name" value="PENICILLIN-BINDING PROTEIN"/>
    <property type="match status" value="1"/>
</dbReference>
<name>A0A2K4MM90_9NEIS</name>
<comment type="caution">
    <text evidence="5">The sequence shown here is derived from an EMBL/GenBank/DDBJ whole genome shotgun (WGS) entry which is preliminary data.</text>
</comment>
<dbReference type="NCBIfam" id="NF007943">
    <property type="entry name" value="PRK10662.1"/>
    <property type="match status" value="1"/>
</dbReference>
<dbReference type="Pfam" id="PF00144">
    <property type="entry name" value="Beta-lactamase"/>
    <property type="match status" value="1"/>
</dbReference>
<protein>
    <submittedName>
        <fullName evidence="5">D-alanyl-D-alanine-carboxypeptidase/endopeptidase AmpH</fullName>
    </submittedName>
</protein>
<feature type="signal peptide" evidence="3">
    <location>
        <begin position="1"/>
        <end position="20"/>
    </location>
</feature>
<keyword evidence="5" id="KW-0121">Carboxypeptidase</keyword>
<evidence type="ECO:0000256" key="1">
    <source>
        <dbReference type="ARBA" id="ARBA00038473"/>
    </source>
</evidence>
<reference evidence="5 6" key="1">
    <citation type="submission" date="2018-01" db="EMBL/GenBank/DDBJ databases">
        <title>Genomic Sequence of Chromobacterium MWU13-2610 from wild cranberry bogs within the Cape Cod National Seashore.</title>
        <authorList>
            <person name="O'Hara-Hanley K."/>
            <person name="Soby S."/>
            <person name="Harrison A."/>
        </authorList>
    </citation>
    <scope>NUCLEOTIDE SEQUENCE [LARGE SCALE GENOMIC DNA]</scope>
    <source>
        <strain evidence="5 6">MWU13-2610</strain>
    </source>
</reference>
<feature type="compositionally biased region" description="Low complexity" evidence="2">
    <location>
        <begin position="382"/>
        <end position="396"/>
    </location>
</feature>